<dbReference type="RefSeq" id="WP_051612215.1">
    <property type="nucleotide sequence ID" value="NZ_ARYM01000003.1"/>
</dbReference>
<feature type="signal peptide" evidence="3">
    <location>
        <begin position="1"/>
        <end position="34"/>
    </location>
</feature>
<keyword evidence="3" id="KW-0732">Signal</keyword>
<dbReference type="STRING" id="1280954.HPO_03044"/>
<dbReference type="EMBL" id="ARYM01000003">
    <property type="protein sequence ID" value="KCZ99834.1"/>
    <property type="molecule type" value="Genomic_DNA"/>
</dbReference>
<dbReference type="PATRIC" id="fig|1280954.3.peg.622"/>
<keyword evidence="2" id="KW-0325">Glycoprotein</keyword>
<organism evidence="4 5">
    <name type="scientific">Hyphomonas polymorpha PS728</name>
    <dbReference type="NCBI Taxonomy" id="1280954"/>
    <lineage>
        <taxon>Bacteria</taxon>
        <taxon>Pseudomonadati</taxon>
        <taxon>Pseudomonadota</taxon>
        <taxon>Alphaproteobacteria</taxon>
        <taxon>Hyphomonadales</taxon>
        <taxon>Hyphomonadaceae</taxon>
        <taxon>Hyphomonas</taxon>
    </lineage>
</organism>
<dbReference type="SUPFAM" id="SSF51126">
    <property type="entry name" value="Pectin lyase-like"/>
    <property type="match status" value="1"/>
</dbReference>
<sequence length="463" mass="49416">MAFHSRKSVRRGAVLFAVVLGGCAGLGIVSPVSAAPTQTAAATAPAQAWFLPEIDWSAYTDGGRGGEIVRVTTLASDGPGSLREAIERQGARIIVFEVGGVIDLEKETIAITNPDITIAGQTAPSPGITLIRGGFDVKTHDVIIQHLRIRPGDNGEPRGSGFAEDSISTLSAHNLIVDHCSLTWAVDENLSASGPRFTGETPDEWRAGTSRNILYSHNLIAEGLADATHPKFEHSKGSLIHDNVNGILIYGNLYAHNYERSPLFKGGVHGQIVNNFIYDPGQRAVHYNLQALEWGKVPFETGKMDLIGNVMRAGQSTAEGLPLVMIGGDGDLALHARDNIAVDRWGNPLPERGRYTTGAAKFVDAPEAMPLPAGLPVMPAAAVERFVLANAGARPWDRDGHDVRVFANAAEGRGEIIDSQSEVGGYPSVEPSYRAFDPALWDLDTMLPKSPETLDSGARSRGT</sequence>
<dbReference type="PANTHER" id="PTHR42970:SF1">
    <property type="entry name" value="PECTATE LYASE C-RELATED"/>
    <property type="match status" value="1"/>
</dbReference>
<evidence type="ECO:0000256" key="2">
    <source>
        <dbReference type="ARBA" id="ARBA00023180"/>
    </source>
</evidence>
<dbReference type="InterPro" id="IPR012334">
    <property type="entry name" value="Pectin_lyas_fold"/>
</dbReference>
<evidence type="ECO:0000256" key="1">
    <source>
        <dbReference type="ARBA" id="ARBA00022723"/>
    </source>
</evidence>
<dbReference type="AlphaFoldDB" id="A0A062VNJ9"/>
<keyword evidence="4" id="KW-0456">Lyase</keyword>
<evidence type="ECO:0000256" key="3">
    <source>
        <dbReference type="SAM" id="SignalP"/>
    </source>
</evidence>
<dbReference type="InterPro" id="IPR011050">
    <property type="entry name" value="Pectin_lyase_fold/virulence"/>
</dbReference>
<comment type="caution">
    <text evidence="4">The sequence shown here is derived from an EMBL/GenBank/DDBJ whole genome shotgun (WGS) entry which is preliminary data.</text>
</comment>
<proteinExistence type="predicted"/>
<gene>
    <name evidence="4" type="ORF">HPO_03044</name>
</gene>
<dbReference type="PROSITE" id="PS51257">
    <property type="entry name" value="PROKAR_LIPOPROTEIN"/>
    <property type="match status" value="1"/>
</dbReference>
<dbReference type="PANTHER" id="PTHR42970">
    <property type="entry name" value="PECTATE LYASE C-RELATED"/>
    <property type="match status" value="1"/>
</dbReference>
<dbReference type="Gene3D" id="2.160.20.10">
    <property type="entry name" value="Single-stranded right-handed beta-helix, Pectin lyase-like"/>
    <property type="match status" value="1"/>
</dbReference>
<name>A0A062VNJ9_9PROT</name>
<protein>
    <submittedName>
        <fullName evidence="4">Pectate lyase</fullName>
    </submittedName>
</protein>
<accession>A0A062VNJ9</accession>
<dbReference type="Proteomes" id="UP000027100">
    <property type="component" value="Unassembled WGS sequence"/>
</dbReference>
<evidence type="ECO:0000313" key="4">
    <source>
        <dbReference type="EMBL" id="KCZ99834.1"/>
    </source>
</evidence>
<dbReference type="GO" id="GO:0016829">
    <property type="term" value="F:lyase activity"/>
    <property type="evidence" value="ECO:0007669"/>
    <property type="project" value="UniProtKB-KW"/>
</dbReference>
<keyword evidence="5" id="KW-1185">Reference proteome</keyword>
<evidence type="ECO:0000313" key="5">
    <source>
        <dbReference type="Proteomes" id="UP000027100"/>
    </source>
</evidence>
<dbReference type="GO" id="GO:0046872">
    <property type="term" value="F:metal ion binding"/>
    <property type="evidence" value="ECO:0007669"/>
    <property type="project" value="UniProtKB-KW"/>
</dbReference>
<dbReference type="InterPro" id="IPR052063">
    <property type="entry name" value="Polysaccharide_Lyase_1"/>
</dbReference>
<dbReference type="eggNOG" id="COG3866">
    <property type="taxonomic scope" value="Bacteria"/>
</dbReference>
<feature type="chain" id="PRO_5001615515" evidence="3">
    <location>
        <begin position="35"/>
        <end position="463"/>
    </location>
</feature>
<keyword evidence="1" id="KW-0479">Metal-binding</keyword>
<reference evidence="4 5" key="1">
    <citation type="journal article" date="2014" name="Antonie Van Leeuwenhoek">
        <title>Hyphomonas beringensis sp. nov. and Hyphomonas chukchiensis sp. nov., isolated from surface seawater of the Bering Sea and Chukchi Sea.</title>
        <authorList>
            <person name="Li C."/>
            <person name="Lai Q."/>
            <person name="Li G."/>
            <person name="Dong C."/>
            <person name="Wang J."/>
            <person name="Liao Y."/>
            <person name="Shao Z."/>
        </authorList>
    </citation>
    <scope>NUCLEOTIDE SEQUENCE [LARGE SCALE GENOMIC DNA]</scope>
    <source>
        <strain evidence="4 5">PS728</strain>
    </source>
</reference>